<dbReference type="OrthoDB" id="6757671at2759"/>
<feature type="compositionally biased region" description="Basic and acidic residues" evidence="1">
    <location>
        <begin position="52"/>
        <end position="67"/>
    </location>
</feature>
<protein>
    <recommendedName>
        <fullName evidence="4">Retrotransposon Copia-like N-terminal domain-containing protein</fullName>
    </recommendedName>
</protein>
<feature type="compositionally biased region" description="Acidic residues" evidence="1">
    <location>
        <begin position="91"/>
        <end position="104"/>
    </location>
</feature>
<reference evidence="2 3" key="1">
    <citation type="journal article" date="2011" name="Science">
        <title>The ecoresponsive genome of Daphnia pulex.</title>
        <authorList>
            <person name="Colbourne J.K."/>
            <person name="Pfrender M.E."/>
            <person name="Gilbert D."/>
            <person name="Thomas W.K."/>
            <person name="Tucker A."/>
            <person name="Oakley T.H."/>
            <person name="Tokishita S."/>
            <person name="Aerts A."/>
            <person name="Arnold G.J."/>
            <person name="Basu M.K."/>
            <person name="Bauer D.J."/>
            <person name="Caceres C.E."/>
            <person name="Carmel L."/>
            <person name="Casola C."/>
            <person name="Choi J.H."/>
            <person name="Detter J.C."/>
            <person name="Dong Q."/>
            <person name="Dusheyko S."/>
            <person name="Eads B.D."/>
            <person name="Frohlich T."/>
            <person name="Geiler-Samerotte K.A."/>
            <person name="Gerlach D."/>
            <person name="Hatcher P."/>
            <person name="Jogdeo S."/>
            <person name="Krijgsveld J."/>
            <person name="Kriventseva E.V."/>
            <person name="Kultz D."/>
            <person name="Laforsch C."/>
            <person name="Lindquist E."/>
            <person name="Lopez J."/>
            <person name="Manak J.R."/>
            <person name="Muller J."/>
            <person name="Pangilinan J."/>
            <person name="Patwardhan R.P."/>
            <person name="Pitluck S."/>
            <person name="Pritham E.J."/>
            <person name="Rechtsteiner A."/>
            <person name="Rho M."/>
            <person name="Rogozin I.B."/>
            <person name="Sakarya O."/>
            <person name="Salamov A."/>
            <person name="Schaack S."/>
            <person name="Shapiro H."/>
            <person name="Shiga Y."/>
            <person name="Skalitzky C."/>
            <person name="Smith Z."/>
            <person name="Souvorov A."/>
            <person name="Sung W."/>
            <person name="Tang Z."/>
            <person name="Tsuchiya D."/>
            <person name="Tu H."/>
            <person name="Vos H."/>
            <person name="Wang M."/>
            <person name="Wolf Y.I."/>
            <person name="Yamagata H."/>
            <person name="Yamada T."/>
            <person name="Ye Y."/>
            <person name="Shaw J.R."/>
            <person name="Andrews J."/>
            <person name="Crease T.J."/>
            <person name="Tang H."/>
            <person name="Lucas S.M."/>
            <person name="Robertson H.M."/>
            <person name="Bork P."/>
            <person name="Koonin E.V."/>
            <person name="Zdobnov E.M."/>
            <person name="Grigoriev I.V."/>
            <person name="Lynch M."/>
            <person name="Boore J.L."/>
        </authorList>
    </citation>
    <scope>NUCLEOTIDE SEQUENCE [LARGE SCALE GENOMIC DNA]</scope>
</reference>
<keyword evidence="3" id="KW-1185">Reference proteome</keyword>
<accession>E9HV80</accession>
<sequence>MANNTAKDVGHISKFDGSNFPSWKYGVWMLLEKNRLISVVDGSETQPEQEPEVAREKSKVDVNDQKSAKPQPTVIEKIVEQQTENSGMEETMQEPEQIEVDDDPGPNQETDGREANIEDPFFGFHEERRRSTRIAKMKELKRTHECLAGE</sequence>
<gene>
    <name evidence="2" type="ORF">DAPPUDRAFT_334291</name>
</gene>
<dbReference type="KEGG" id="dpx:DAPPUDRAFT_334291"/>
<proteinExistence type="predicted"/>
<dbReference type="HOGENOM" id="CLU_1745105_0_0_1"/>
<organism evidence="2 3">
    <name type="scientific">Daphnia pulex</name>
    <name type="common">Water flea</name>
    <dbReference type="NCBI Taxonomy" id="6669"/>
    <lineage>
        <taxon>Eukaryota</taxon>
        <taxon>Metazoa</taxon>
        <taxon>Ecdysozoa</taxon>
        <taxon>Arthropoda</taxon>
        <taxon>Crustacea</taxon>
        <taxon>Branchiopoda</taxon>
        <taxon>Diplostraca</taxon>
        <taxon>Cladocera</taxon>
        <taxon>Anomopoda</taxon>
        <taxon>Daphniidae</taxon>
        <taxon>Daphnia</taxon>
    </lineage>
</organism>
<evidence type="ECO:0000313" key="2">
    <source>
        <dbReference type="EMBL" id="EFX64351.1"/>
    </source>
</evidence>
<dbReference type="PhylomeDB" id="E9HV80"/>
<dbReference type="Proteomes" id="UP000000305">
    <property type="component" value="Unassembled WGS sequence"/>
</dbReference>
<feature type="region of interest" description="Disordered" evidence="1">
    <location>
        <begin position="41"/>
        <end position="130"/>
    </location>
</feature>
<dbReference type="EMBL" id="GL732843">
    <property type="protein sequence ID" value="EFX64351.1"/>
    <property type="molecule type" value="Genomic_DNA"/>
</dbReference>
<evidence type="ECO:0008006" key="4">
    <source>
        <dbReference type="Google" id="ProtNLM"/>
    </source>
</evidence>
<evidence type="ECO:0000313" key="3">
    <source>
        <dbReference type="Proteomes" id="UP000000305"/>
    </source>
</evidence>
<name>E9HV80_DAPPU</name>
<dbReference type="InParanoid" id="E9HV80"/>
<evidence type="ECO:0000256" key="1">
    <source>
        <dbReference type="SAM" id="MobiDB-lite"/>
    </source>
</evidence>
<dbReference type="AlphaFoldDB" id="E9HV80"/>
<feature type="non-terminal residue" evidence="2">
    <location>
        <position position="150"/>
    </location>
</feature>